<evidence type="ECO:0000313" key="2">
    <source>
        <dbReference type="EMBL" id="SUB86736.1"/>
    </source>
</evidence>
<reference evidence="2 3" key="1">
    <citation type="submission" date="2018-06" db="EMBL/GenBank/DDBJ databases">
        <authorList>
            <consortium name="Pathogen Informatics"/>
            <person name="Doyle S."/>
        </authorList>
    </citation>
    <scope>NUCLEOTIDE SEQUENCE [LARGE SCALE GENOMIC DNA]</scope>
    <source>
        <strain evidence="2 3">NCTC13067</strain>
    </source>
</reference>
<feature type="chain" id="PRO_5016665683" evidence="1">
    <location>
        <begin position="24"/>
        <end position="80"/>
    </location>
</feature>
<proteinExistence type="predicted"/>
<name>A0A379E1Z9_9BACT</name>
<accession>A0A379E1Z9</accession>
<organism evidence="2 3">
    <name type="scientific">Prevotella denticola</name>
    <dbReference type="NCBI Taxonomy" id="28129"/>
    <lineage>
        <taxon>Bacteria</taxon>
        <taxon>Pseudomonadati</taxon>
        <taxon>Bacteroidota</taxon>
        <taxon>Bacteroidia</taxon>
        <taxon>Bacteroidales</taxon>
        <taxon>Prevotellaceae</taxon>
        <taxon>Prevotella</taxon>
    </lineage>
</organism>
<dbReference type="RefSeq" id="WP_025068005.1">
    <property type="nucleotide sequence ID" value="NZ_CAUVPN010000026.1"/>
</dbReference>
<dbReference type="AlphaFoldDB" id="A0A379E1Z9"/>
<feature type="signal peptide" evidence="1">
    <location>
        <begin position="1"/>
        <end position="23"/>
    </location>
</feature>
<protein>
    <submittedName>
        <fullName evidence="2">Uncharacterized protein</fullName>
    </submittedName>
</protein>
<gene>
    <name evidence="2" type="ORF">NCTC13067_00384</name>
</gene>
<sequence>MNRKRHIVLFLMALLGTAGIVRAQHQTVVDNHGKAVDVLIPSTEGMMEGYVVADYSDAKFWHDGMLSPAQLDRPHLTGKA</sequence>
<dbReference type="Proteomes" id="UP000255469">
    <property type="component" value="Unassembled WGS sequence"/>
</dbReference>
<evidence type="ECO:0000256" key="1">
    <source>
        <dbReference type="SAM" id="SignalP"/>
    </source>
</evidence>
<evidence type="ECO:0000313" key="3">
    <source>
        <dbReference type="Proteomes" id="UP000255469"/>
    </source>
</evidence>
<dbReference type="EMBL" id="UGTM01000001">
    <property type="protein sequence ID" value="SUB86736.1"/>
    <property type="molecule type" value="Genomic_DNA"/>
</dbReference>
<keyword evidence="1" id="KW-0732">Signal</keyword>